<gene>
    <name evidence="2" type="ORF">GCM10022224_086830</name>
</gene>
<accession>A0ABP7DTS9</accession>
<organism evidence="2 3">
    <name type="scientific">Nonomuraea antimicrobica</name>
    <dbReference type="NCBI Taxonomy" id="561173"/>
    <lineage>
        <taxon>Bacteria</taxon>
        <taxon>Bacillati</taxon>
        <taxon>Actinomycetota</taxon>
        <taxon>Actinomycetes</taxon>
        <taxon>Streptosporangiales</taxon>
        <taxon>Streptosporangiaceae</taxon>
        <taxon>Nonomuraea</taxon>
    </lineage>
</organism>
<evidence type="ECO:0000313" key="2">
    <source>
        <dbReference type="EMBL" id="GAA3707907.1"/>
    </source>
</evidence>
<proteinExistence type="predicted"/>
<sequence>MVTPRLDGWLHHIGIGRTHARTHVILLIDDLHVRVVNAITGELLREMTIDPTRDHQPQVNPNKTKPPNP</sequence>
<feature type="compositionally biased region" description="Basic and acidic residues" evidence="1">
    <location>
        <begin position="47"/>
        <end position="56"/>
    </location>
</feature>
<dbReference type="RefSeq" id="WP_344892703.1">
    <property type="nucleotide sequence ID" value="NZ_BAAAZP010000193.1"/>
</dbReference>
<evidence type="ECO:0000313" key="3">
    <source>
        <dbReference type="Proteomes" id="UP001500902"/>
    </source>
</evidence>
<dbReference type="Proteomes" id="UP001500902">
    <property type="component" value="Unassembled WGS sequence"/>
</dbReference>
<protein>
    <recommendedName>
        <fullName evidence="4">Transposase</fullName>
    </recommendedName>
</protein>
<reference evidence="3" key="1">
    <citation type="journal article" date="2019" name="Int. J. Syst. Evol. Microbiol.">
        <title>The Global Catalogue of Microorganisms (GCM) 10K type strain sequencing project: providing services to taxonomists for standard genome sequencing and annotation.</title>
        <authorList>
            <consortium name="The Broad Institute Genomics Platform"/>
            <consortium name="The Broad Institute Genome Sequencing Center for Infectious Disease"/>
            <person name="Wu L."/>
            <person name="Ma J."/>
        </authorList>
    </citation>
    <scope>NUCLEOTIDE SEQUENCE [LARGE SCALE GENOMIC DNA]</scope>
    <source>
        <strain evidence="3">JCM 16904</strain>
    </source>
</reference>
<evidence type="ECO:0008006" key="4">
    <source>
        <dbReference type="Google" id="ProtNLM"/>
    </source>
</evidence>
<dbReference type="EMBL" id="BAAAZP010000193">
    <property type="protein sequence ID" value="GAA3707907.1"/>
    <property type="molecule type" value="Genomic_DNA"/>
</dbReference>
<comment type="caution">
    <text evidence="2">The sequence shown here is derived from an EMBL/GenBank/DDBJ whole genome shotgun (WGS) entry which is preliminary data.</text>
</comment>
<feature type="region of interest" description="Disordered" evidence="1">
    <location>
        <begin position="47"/>
        <end position="69"/>
    </location>
</feature>
<keyword evidence="3" id="KW-1185">Reference proteome</keyword>
<name>A0ABP7DTS9_9ACTN</name>
<evidence type="ECO:0000256" key="1">
    <source>
        <dbReference type="SAM" id="MobiDB-lite"/>
    </source>
</evidence>